<feature type="region of interest" description="Disordered" evidence="1">
    <location>
        <begin position="1"/>
        <end position="22"/>
    </location>
</feature>
<organism evidence="2 3">
    <name type="scientific">Ascobolus immersus RN42</name>
    <dbReference type="NCBI Taxonomy" id="1160509"/>
    <lineage>
        <taxon>Eukaryota</taxon>
        <taxon>Fungi</taxon>
        <taxon>Dikarya</taxon>
        <taxon>Ascomycota</taxon>
        <taxon>Pezizomycotina</taxon>
        <taxon>Pezizomycetes</taxon>
        <taxon>Pezizales</taxon>
        <taxon>Ascobolaceae</taxon>
        <taxon>Ascobolus</taxon>
    </lineage>
</organism>
<protein>
    <submittedName>
        <fullName evidence="2">Uncharacterized protein</fullName>
    </submittedName>
</protein>
<evidence type="ECO:0000256" key="1">
    <source>
        <dbReference type="SAM" id="MobiDB-lite"/>
    </source>
</evidence>
<name>A0A3N4IQH0_ASCIM</name>
<evidence type="ECO:0000313" key="2">
    <source>
        <dbReference type="EMBL" id="RPA87965.1"/>
    </source>
</evidence>
<sequence>MGIISPAPGGPNLREDGVPSPDLVIQQTKPPTWDPSCLPNQCEGRPPHLRYDGRLGQYSQSVKRYARQACFLRCHLSGTSHPPSHSICRLQTAGNVCTMFVRLLMPARSCMRQADSIVWHVCRFVCWELFSSLITSPIKYFYSYPSPSFLACKLVG</sequence>
<reference evidence="2 3" key="1">
    <citation type="journal article" date="2018" name="Nat. Ecol. Evol.">
        <title>Pezizomycetes genomes reveal the molecular basis of ectomycorrhizal truffle lifestyle.</title>
        <authorList>
            <person name="Murat C."/>
            <person name="Payen T."/>
            <person name="Noel B."/>
            <person name="Kuo A."/>
            <person name="Morin E."/>
            <person name="Chen J."/>
            <person name="Kohler A."/>
            <person name="Krizsan K."/>
            <person name="Balestrini R."/>
            <person name="Da Silva C."/>
            <person name="Montanini B."/>
            <person name="Hainaut M."/>
            <person name="Levati E."/>
            <person name="Barry K.W."/>
            <person name="Belfiori B."/>
            <person name="Cichocki N."/>
            <person name="Clum A."/>
            <person name="Dockter R.B."/>
            <person name="Fauchery L."/>
            <person name="Guy J."/>
            <person name="Iotti M."/>
            <person name="Le Tacon F."/>
            <person name="Lindquist E.A."/>
            <person name="Lipzen A."/>
            <person name="Malagnac F."/>
            <person name="Mello A."/>
            <person name="Molinier V."/>
            <person name="Miyauchi S."/>
            <person name="Poulain J."/>
            <person name="Riccioni C."/>
            <person name="Rubini A."/>
            <person name="Sitrit Y."/>
            <person name="Splivallo R."/>
            <person name="Traeger S."/>
            <person name="Wang M."/>
            <person name="Zifcakova L."/>
            <person name="Wipf D."/>
            <person name="Zambonelli A."/>
            <person name="Paolocci F."/>
            <person name="Nowrousian M."/>
            <person name="Ottonello S."/>
            <person name="Baldrian P."/>
            <person name="Spatafora J.W."/>
            <person name="Henrissat B."/>
            <person name="Nagy L.G."/>
            <person name="Aury J.M."/>
            <person name="Wincker P."/>
            <person name="Grigoriev I.V."/>
            <person name="Bonfante P."/>
            <person name="Martin F.M."/>
        </authorList>
    </citation>
    <scope>NUCLEOTIDE SEQUENCE [LARGE SCALE GENOMIC DNA]</scope>
    <source>
        <strain evidence="2 3">RN42</strain>
    </source>
</reference>
<dbReference type="Proteomes" id="UP000275078">
    <property type="component" value="Unassembled WGS sequence"/>
</dbReference>
<dbReference type="AlphaFoldDB" id="A0A3N4IQH0"/>
<accession>A0A3N4IQH0</accession>
<proteinExistence type="predicted"/>
<evidence type="ECO:0000313" key="3">
    <source>
        <dbReference type="Proteomes" id="UP000275078"/>
    </source>
</evidence>
<gene>
    <name evidence="2" type="ORF">BJ508DRAFT_851</name>
</gene>
<dbReference type="EMBL" id="ML119645">
    <property type="protein sequence ID" value="RPA87965.1"/>
    <property type="molecule type" value="Genomic_DNA"/>
</dbReference>
<keyword evidence="3" id="KW-1185">Reference proteome</keyword>